<evidence type="ECO:0000313" key="2">
    <source>
        <dbReference type="EMBL" id="WYK17700.1"/>
    </source>
</evidence>
<accession>A0ABZ2TEZ7</accession>
<gene>
    <name evidence="2" type="ORF">RZS32_015035</name>
</gene>
<name>A0ABZ2TEZ7_9RHOB</name>
<keyword evidence="1" id="KW-0812">Transmembrane</keyword>
<keyword evidence="3" id="KW-1185">Reference proteome</keyword>
<keyword evidence="1" id="KW-1133">Transmembrane helix</keyword>
<evidence type="ECO:0000313" key="3">
    <source>
        <dbReference type="Proteomes" id="UP001281305"/>
    </source>
</evidence>
<proteinExistence type="predicted"/>
<dbReference type="Proteomes" id="UP001281305">
    <property type="component" value="Chromosome"/>
</dbReference>
<sequence length="70" mass="8007">MNDKDALSKKGRRAGLVIAGTGVFWVLITLIGEKEGFGVQLRLFFDVLALLGFLFAFWLIYQIWRDSRDN</sequence>
<reference evidence="2 3" key="1">
    <citation type="submission" date="2024-02" db="EMBL/GenBank/DDBJ databases">
        <title>Roseovarius strain W115 nov., isolated from a marine algae.</title>
        <authorList>
            <person name="Lee M.W."/>
            <person name="Lee J.K."/>
            <person name="Kim J.M."/>
            <person name="Choi D.G."/>
            <person name="Baek J.H."/>
            <person name="Bayburt H."/>
            <person name="Jung J.J."/>
            <person name="Han D.M."/>
            <person name="Jeon C.O."/>
        </authorList>
    </citation>
    <scope>NUCLEOTIDE SEQUENCE [LARGE SCALE GENOMIC DNA]</scope>
    <source>
        <strain evidence="2 3">W115</strain>
    </source>
</reference>
<dbReference type="EMBL" id="CP146606">
    <property type="protein sequence ID" value="WYK17700.1"/>
    <property type="molecule type" value="Genomic_DNA"/>
</dbReference>
<dbReference type="Pfam" id="PF17272">
    <property type="entry name" value="DUF5337"/>
    <property type="match status" value="1"/>
</dbReference>
<keyword evidence="1" id="KW-0472">Membrane</keyword>
<dbReference type="InterPro" id="IPR020308">
    <property type="entry name" value="Uncharacterised_Ynq1"/>
</dbReference>
<organism evidence="2 3">
    <name type="scientific">Roseovarius rhodophyticola</name>
    <dbReference type="NCBI Taxonomy" id="3080827"/>
    <lineage>
        <taxon>Bacteria</taxon>
        <taxon>Pseudomonadati</taxon>
        <taxon>Pseudomonadota</taxon>
        <taxon>Alphaproteobacteria</taxon>
        <taxon>Rhodobacterales</taxon>
        <taxon>Roseobacteraceae</taxon>
        <taxon>Roseovarius</taxon>
    </lineage>
</organism>
<feature type="transmembrane region" description="Helical" evidence="1">
    <location>
        <begin position="43"/>
        <end position="64"/>
    </location>
</feature>
<dbReference type="RefSeq" id="WP_317057771.1">
    <property type="nucleotide sequence ID" value="NZ_CP146606.1"/>
</dbReference>
<evidence type="ECO:0000256" key="1">
    <source>
        <dbReference type="SAM" id="Phobius"/>
    </source>
</evidence>
<feature type="transmembrane region" description="Helical" evidence="1">
    <location>
        <begin position="12"/>
        <end position="31"/>
    </location>
</feature>
<protein>
    <submittedName>
        <fullName evidence="2">DUF5337 domain-containing protein</fullName>
    </submittedName>
</protein>